<name>A0A075RCH0_BRELA</name>
<protein>
    <recommendedName>
        <fullName evidence="3">DUF1292 domain-containing protein</fullName>
    </recommendedName>
</protein>
<accession>A0A075RCH0</accession>
<dbReference type="RefSeq" id="WP_003335979.1">
    <property type="nucleotide sequence ID" value="NZ_CP007806.1"/>
</dbReference>
<dbReference type="EMBL" id="CP007806">
    <property type="protein sequence ID" value="AIG27165.1"/>
    <property type="molecule type" value="Genomic_DNA"/>
</dbReference>
<proteinExistence type="predicted"/>
<reference evidence="1 2" key="1">
    <citation type="journal article" date="2011" name="J. Bacteriol.">
        <title>Genome sequence of Brevibacillus laterosporus LMG 15441, a pathogen of invertebrates.</title>
        <authorList>
            <person name="Djukic M."/>
            <person name="Poehlein A."/>
            <person name="Thurmer A."/>
            <person name="Daniel R."/>
        </authorList>
    </citation>
    <scope>NUCLEOTIDE SEQUENCE [LARGE SCALE GENOMIC DNA]</scope>
    <source>
        <strain evidence="1 2">LMG 15441</strain>
    </source>
</reference>
<dbReference type="AlphaFoldDB" id="A0A075RCH0"/>
<dbReference type="KEGG" id="blr:BRLA_c028510"/>
<sequence length="99" mass="11284">MENEKDLVLGDIITLDDENGEEMGDFEVIAMFELNNKQFVALTEATEEDEIDEEGEIDIYVFGIEDGELVPLLEEEEEAAHAKLHETMEGIELIDRTHE</sequence>
<evidence type="ECO:0008006" key="3">
    <source>
        <dbReference type="Google" id="ProtNLM"/>
    </source>
</evidence>
<organism evidence="1 2">
    <name type="scientific">Brevibacillus laterosporus LMG 15441</name>
    <dbReference type="NCBI Taxonomy" id="1042163"/>
    <lineage>
        <taxon>Bacteria</taxon>
        <taxon>Bacillati</taxon>
        <taxon>Bacillota</taxon>
        <taxon>Bacilli</taxon>
        <taxon>Bacillales</taxon>
        <taxon>Paenibacillaceae</taxon>
        <taxon>Brevibacillus</taxon>
    </lineage>
</organism>
<dbReference type="Proteomes" id="UP000005850">
    <property type="component" value="Chromosome"/>
</dbReference>
<gene>
    <name evidence="1" type="ORF">BRLA_c028510</name>
</gene>
<evidence type="ECO:0000313" key="2">
    <source>
        <dbReference type="Proteomes" id="UP000005850"/>
    </source>
</evidence>
<evidence type="ECO:0000313" key="1">
    <source>
        <dbReference type="EMBL" id="AIG27165.1"/>
    </source>
</evidence>
<dbReference type="HOGENOM" id="CLU_2286102_0_0_9"/>
<keyword evidence="2" id="KW-1185">Reference proteome</keyword>